<proteinExistence type="predicted"/>
<organism evidence="2 3">
    <name type="scientific">Caulobacter flavus</name>
    <dbReference type="NCBI Taxonomy" id="1679497"/>
    <lineage>
        <taxon>Bacteria</taxon>
        <taxon>Pseudomonadati</taxon>
        <taxon>Pseudomonadota</taxon>
        <taxon>Alphaproteobacteria</taxon>
        <taxon>Caulobacterales</taxon>
        <taxon>Caulobacteraceae</taxon>
        <taxon>Caulobacter</taxon>
    </lineage>
</organism>
<dbReference type="AlphaFoldDB" id="A0A2N5CKG5"/>
<dbReference type="RefSeq" id="WP_101715941.1">
    <property type="nucleotide sequence ID" value="NZ_CP026100.1"/>
</dbReference>
<evidence type="ECO:0000313" key="3">
    <source>
        <dbReference type="Proteomes" id="UP000234483"/>
    </source>
</evidence>
<evidence type="ECO:0008006" key="5">
    <source>
        <dbReference type="Google" id="ProtNLM"/>
    </source>
</evidence>
<reference evidence="1 4" key="2">
    <citation type="submission" date="2018-01" db="EMBL/GenBank/DDBJ databases">
        <title>Complete genome sequence of Caulobacter flavus RHGG3.</title>
        <authorList>
            <person name="Yang E."/>
        </authorList>
    </citation>
    <scope>NUCLEOTIDE SEQUENCE [LARGE SCALE GENOMIC DNA]</scope>
    <source>
        <strain evidence="1 4">RHGG3</strain>
    </source>
</reference>
<evidence type="ECO:0000313" key="2">
    <source>
        <dbReference type="EMBL" id="PLR05809.1"/>
    </source>
</evidence>
<keyword evidence="4" id="KW-1185">Reference proteome</keyword>
<accession>A0A2N5CKG5</accession>
<name>A0A2N5CKG5_9CAUL</name>
<reference evidence="2 3" key="1">
    <citation type="submission" date="2017-12" db="EMBL/GenBank/DDBJ databases">
        <title>The genome sequence of Caulobacter flavus CGMCC1 15093.</title>
        <authorList>
            <person name="Gao J."/>
            <person name="Mao X."/>
            <person name="Sun J."/>
        </authorList>
    </citation>
    <scope>NUCLEOTIDE SEQUENCE [LARGE SCALE GENOMIC DNA]</scope>
    <source>
        <strain evidence="2 3">CGMCC1 15093</strain>
    </source>
</reference>
<evidence type="ECO:0000313" key="4">
    <source>
        <dbReference type="Proteomes" id="UP000281192"/>
    </source>
</evidence>
<protein>
    <recommendedName>
        <fullName evidence="5">Thiamine pyrophosphate enzyme N-terminal TPP-binding domain-containing protein</fullName>
    </recommendedName>
</protein>
<dbReference type="Proteomes" id="UP000234483">
    <property type="component" value="Unassembled WGS sequence"/>
</dbReference>
<dbReference type="EMBL" id="CP026100">
    <property type="protein sequence ID" value="AYV47691.1"/>
    <property type="molecule type" value="Genomic_DNA"/>
</dbReference>
<dbReference type="OrthoDB" id="7191908at2"/>
<dbReference type="KEGG" id="cfh:C1707_16280"/>
<dbReference type="EMBL" id="PJRQ01000057">
    <property type="protein sequence ID" value="PLR05809.1"/>
    <property type="molecule type" value="Genomic_DNA"/>
</dbReference>
<sequence length="75" mass="7499">MIVADLIRLLEACHPNAVVLIPRDGGPGSATERVAEIAPIPAERFTGGPGATHGALRLLGLPSAVGAGPTKVLPA</sequence>
<evidence type="ECO:0000313" key="1">
    <source>
        <dbReference type="EMBL" id="AYV47691.1"/>
    </source>
</evidence>
<dbReference type="Proteomes" id="UP000281192">
    <property type="component" value="Chromosome"/>
</dbReference>
<gene>
    <name evidence="1" type="ORF">C1707_16280</name>
    <name evidence="2" type="ORF">CFHF_26700</name>
</gene>